<evidence type="ECO:0000313" key="2">
    <source>
        <dbReference type="Proteomes" id="UP001234989"/>
    </source>
</evidence>
<reference evidence="1" key="1">
    <citation type="submission" date="2023-08" db="EMBL/GenBank/DDBJ databases">
        <title>A de novo genome assembly of Solanum verrucosum Schlechtendal, a Mexican diploid species geographically isolated from the other diploid A-genome species in potato relatives.</title>
        <authorList>
            <person name="Hosaka K."/>
        </authorList>
    </citation>
    <scope>NUCLEOTIDE SEQUENCE</scope>
    <source>
        <tissue evidence="1">Young leaves</tissue>
    </source>
</reference>
<keyword evidence="2" id="KW-1185">Reference proteome</keyword>
<protein>
    <submittedName>
        <fullName evidence="1">Uncharacterized protein</fullName>
    </submittedName>
</protein>
<gene>
    <name evidence="1" type="ORF">MTR67_002302</name>
</gene>
<feature type="non-terminal residue" evidence="1">
    <location>
        <position position="25"/>
    </location>
</feature>
<dbReference type="Proteomes" id="UP001234989">
    <property type="component" value="Chromosome 1"/>
</dbReference>
<dbReference type="AlphaFoldDB" id="A0AAF0T5S5"/>
<name>A0AAF0T5S5_SOLVR</name>
<evidence type="ECO:0000313" key="1">
    <source>
        <dbReference type="EMBL" id="WMV08917.1"/>
    </source>
</evidence>
<dbReference type="EMBL" id="CP133612">
    <property type="protein sequence ID" value="WMV08917.1"/>
    <property type="molecule type" value="Genomic_DNA"/>
</dbReference>
<proteinExistence type="predicted"/>
<organism evidence="1 2">
    <name type="scientific">Solanum verrucosum</name>
    <dbReference type="NCBI Taxonomy" id="315347"/>
    <lineage>
        <taxon>Eukaryota</taxon>
        <taxon>Viridiplantae</taxon>
        <taxon>Streptophyta</taxon>
        <taxon>Embryophyta</taxon>
        <taxon>Tracheophyta</taxon>
        <taxon>Spermatophyta</taxon>
        <taxon>Magnoliopsida</taxon>
        <taxon>eudicotyledons</taxon>
        <taxon>Gunneridae</taxon>
        <taxon>Pentapetalae</taxon>
        <taxon>asterids</taxon>
        <taxon>lamiids</taxon>
        <taxon>Solanales</taxon>
        <taxon>Solanaceae</taxon>
        <taxon>Solanoideae</taxon>
        <taxon>Solaneae</taxon>
        <taxon>Solanum</taxon>
    </lineage>
</organism>
<sequence>MSGIKLAPGSKIFTARCKNLYVLTT</sequence>
<accession>A0AAF0T5S5</accession>